<evidence type="ECO:0000313" key="3">
    <source>
        <dbReference type="Proteomes" id="UP001465976"/>
    </source>
</evidence>
<feature type="non-terminal residue" evidence="2">
    <location>
        <position position="181"/>
    </location>
</feature>
<feature type="compositionally biased region" description="Basic and acidic residues" evidence="1">
    <location>
        <begin position="125"/>
        <end position="135"/>
    </location>
</feature>
<feature type="compositionally biased region" description="Acidic residues" evidence="1">
    <location>
        <begin position="114"/>
        <end position="124"/>
    </location>
</feature>
<reference evidence="2 3" key="1">
    <citation type="submission" date="2024-02" db="EMBL/GenBank/DDBJ databases">
        <title>A draft genome for the cacao thread blight pathogen Marasmius crinis-equi.</title>
        <authorList>
            <person name="Cohen S.P."/>
            <person name="Baruah I.K."/>
            <person name="Amoako-Attah I."/>
            <person name="Bukari Y."/>
            <person name="Meinhardt L.W."/>
            <person name="Bailey B.A."/>
        </authorList>
    </citation>
    <scope>NUCLEOTIDE SEQUENCE [LARGE SCALE GENOMIC DNA]</scope>
    <source>
        <strain evidence="2 3">GH-76</strain>
    </source>
</reference>
<evidence type="ECO:0000313" key="2">
    <source>
        <dbReference type="EMBL" id="KAL0564870.1"/>
    </source>
</evidence>
<evidence type="ECO:0000256" key="1">
    <source>
        <dbReference type="SAM" id="MobiDB-lite"/>
    </source>
</evidence>
<feature type="compositionally biased region" description="Polar residues" evidence="1">
    <location>
        <begin position="1"/>
        <end position="19"/>
    </location>
</feature>
<feature type="region of interest" description="Disordered" evidence="1">
    <location>
        <begin position="98"/>
        <end position="181"/>
    </location>
</feature>
<accession>A0ABR3EPQ2</accession>
<protein>
    <submittedName>
        <fullName evidence="2">Uncharacterized protein</fullName>
    </submittedName>
</protein>
<feature type="compositionally biased region" description="Acidic residues" evidence="1">
    <location>
        <begin position="25"/>
        <end position="42"/>
    </location>
</feature>
<comment type="caution">
    <text evidence="2">The sequence shown here is derived from an EMBL/GenBank/DDBJ whole genome shotgun (WGS) entry which is preliminary data.</text>
</comment>
<dbReference type="EMBL" id="JBAHYK010002539">
    <property type="protein sequence ID" value="KAL0564870.1"/>
    <property type="molecule type" value="Genomic_DNA"/>
</dbReference>
<proteinExistence type="predicted"/>
<feature type="region of interest" description="Disordered" evidence="1">
    <location>
        <begin position="1"/>
        <end position="56"/>
    </location>
</feature>
<gene>
    <name evidence="2" type="ORF">V5O48_017168</name>
</gene>
<name>A0ABR3EPQ2_9AGAR</name>
<organism evidence="2 3">
    <name type="scientific">Marasmius crinis-equi</name>
    <dbReference type="NCBI Taxonomy" id="585013"/>
    <lineage>
        <taxon>Eukaryota</taxon>
        <taxon>Fungi</taxon>
        <taxon>Dikarya</taxon>
        <taxon>Basidiomycota</taxon>
        <taxon>Agaricomycotina</taxon>
        <taxon>Agaricomycetes</taxon>
        <taxon>Agaricomycetidae</taxon>
        <taxon>Agaricales</taxon>
        <taxon>Marasmiineae</taxon>
        <taxon>Marasmiaceae</taxon>
        <taxon>Marasmius</taxon>
    </lineage>
</organism>
<keyword evidence="3" id="KW-1185">Reference proteome</keyword>
<dbReference type="Proteomes" id="UP001465976">
    <property type="component" value="Unassembled WGS sequence"/>
</dbReference>
<feature type="compositionally biased region" description="Basic and acidic residues" evidence="1">
    <location>
        <begin position="146"/>
        <end position="165"/>
    </location>
</feature>
<feature type="compositionally biased region" description="Pro residues" evidence="1">
    <location>
        <begin position="172"/>
        <end position="181"/>
    </location>
</feature>
<sequence>MVSSSNYPCSRSGNNSPIQSRFLDIEAEVDSENESIDEEEDQTVTQGDQDFIDDAPDGALYQSIYFPRYPTPPNVTWEEELWASWGGREEYEKWRHAFDNGDLTLGVPSRRSEAEDDISMDDGEVSAHQEGREAGNKAQKQPPPDFSRESPDETDHLARILRTADAEEPFINPFPPRAAIP</sequence>